<sequence length="414" mass="45218">MNISNISSLFEKKNFILNCSICDARKVKEEDLARYEHIIINSDVLLVNEESKSVLARLPMVFNTDCTLDVEGDVNLINQNGDYELTAGAEMAENTALIVNGNLKIHPGTENILRSLLTVSVNGRVLCPESLVPLLKNLSLNGELTAYPDGCLVLASSFSIDPYFPLRARENGNYFVADRLYVTDPKADIALLVSKHARFVTPSAVVIEEKAADALALFDETVKLEIVPAGYAYVSGNACLDGSLLSKYGSSLYIDGSLALNQDSAPLLPGIEKLIVKGQVSMPECLQDAFLKVPAEYDSLDIQKESKEKYVEDRPYLVLDNAMLDACPDGLIVRDCAVVRIKEDVPAEKILERAKFHDCKTIKCSPEQQSSVSLVSADCSSISTEEDGEKGPGLMNTLGQILQSKVVNADKYIL</sequence>
<evidence type="ECO:0000313" key="2">
    <source>
        <dbReference type="Proteomes" id="UP000823935"/>
    </source>
</evidence>
<dbReference type="EMBL" id="DVIQ01000071">
    <property type="protein sequence ID" value="HIS32132.1"/>
    <property type="molecule type" value="Genomic_DNA"/>
</dbReference>
<accession>A0A9D1JKJ5</accession>
<dbReference type="AlphaFoldDB" id="A0A9D1JKJ5"/>
<protein>
    <submittedName>
        <fullName evidence="1">Uncharacterized protein</fullName>
    </submittedName>
</protein>
<proteinExistence type="predicted"/>
<comment type="caution">
    <text evidence="1">The sequence shown here is derived from an EMBL/GenBank/DDBJ whole genome shotgun (WGS) entry which is preliminary data.</text>
</comment>
<organism evidence="1 2">
    <name type="scientific">Candidatus Limivivens intestinipullorum</name>
    <dbReference type="NCBI Taxonomy" id="2840858"/>
    <lineage>
        <taxon>Bacteria</taxon>
        <taxon>Bacillati</taxon>
        <taxon>Bacillota</taxon>
        <taxon>Clostridia</taxon>
        <taxon>Lachnospirales</taxon>
        <taxon>Lachnospiraceae</taxon>
        <taxon>Lachnospiraceae incertae sedis</taxon>
        <taxon>Candidatus Limivivens</taxon>
    </lineage>
</organism>
<dbReference type="Proteomes" id="UP000823935">
    <property type="component" value="Unassembled WGS sequence"/>
</dbReference>
<reference evidence="1" key="2">
    <citation type="journal article" date="2021" name="PeerJ">
        <title>Extensive microbial diversity within the chicken gut microbiome revealed by metagenomics and culture.</title>
        <authorList>
            <person name="Gilroy R."/>
            <person name="Ravi A."/>
            <person name="Getino M."/>
            <person name="Pursley I."/>
            <person name="Horton D.L."/>
            <person name="Alikhan N.F."/>
            <person name="Baker D."/>
            <person name="Gharbi K."/>
            <person name="Hall N."/>
            <person name="Watson M."/>
            <person name="Adriaenssens E.M."/>
            <person name="Foster-Nyarko E."/>
            <person name="Jarju S."/>
            <person name="Secka A."/>
            <person name="Antonio M."/>
            <person name="Oren A."/>
            <person name="Chaudhuri R.R."/>
            <person name="La Ragione R."/>
            <person name="Hildebrand F."/>
            <person name="Pallen M.J."/>
        </authorList>
    </citation>
    <scope>NUCLEOTIDE SEQUENCE</scope>
    <source>
        <strain evidence="1">CHK190-19873</strain>
    </source>
</reference>
<name>A0A9D1JKJ5_9FIRM</name>
<evidence type="ECO:0000313" key="1">
    <source>
        <dbReference type="EMBL" id="HIS32132.1"/>
    </source>
</evidence>
<reference evidence="1" key="1">
    <citation type="submission" date="2020-10" db="EMBL/GenBank/DDBJ databases">
        <authorList>
            <person name="Gilroy R."/>
        </authorList>
    </citation>
    <scope>NUCLEOTIDE SEQUENCE</scope>
    <source>
        <strain evidence="1">CHK190-19873</strain>
    </source>
</reference>
<gene>
    <name evidence="1" type="ORF">IAB44_11390</name>
</gene>